<dbReference type="InterPro" id="IPR000825">
    <property type="entry name" value="SUF_FeS_clus_asmbl_SufBD_core"/>
</dbReference>
<dbReference type="Pfam" id="PF01458">
    <property type="entry name" value="SUFBD_core"/>
    <property type="match status" value="1"/>
</dbReference>
<gene>
    <name evidence="3" type="ORF">GBAR_LOCUS29896</name>
</gene>
<keyword evidence="4" id="KW-1185">Reference proteome</keyword>
<dbReference type="InterPro" id="IPR055346">
    <property type="entry name" value="Fe-S_cluster_assembly_SufBD"/>
</dbReference>
<dbReference type="InterPro" id="IPR037284">
    <property type="entry name" value="SUF_FeS_clus_asmbl_SufBD_sf"/>
</dbReference>
<dbReference type="SUPFAM" id="SSF101960">
    <property type="entry name" value="Stabilizer of iron transporter SufD"/>
    <property type="match status" value="1"/>
</dbReference>
<dbReference type="PANTHER" id="PTHR43575">
    <property type="entry name" value="PROTEIN ABCI7, CHLOROPLASTIC"/>
    <property type="match status" value="1"/>
</dbReference>
<comment type="caution">
    <text evidence="3">The sequence shown here is derived from an EMBL/GenBank/DDBJ whole genome shotgun (WGS) entry which is preliminary data.</text>
</comment>
<evidence type="ECO:0000259" key="2">
    <source>
        <dbReference type="Pfam" id="PF19295"/>
    </source>
</evidence>
<dbReference type="NCBIfam" id="TIGR01981">
    <property type="entry name" value="sufD"/>
    <property type="match status" value="1"/>
</dbReference>
<name>A0AA35TUT1_GEOBA</name>
<protein>
    <submittedName>
        <fullName evidence="3">UPF0051 protein slr0076</fullName>
    </submittedName>
</protein>
<organism evidence="3 4">
    <name type="scientific">Geodia barretti</name>
    <name type="common">Barrett's horny sponge</name>
    <dbReference type="NCBI Taxonomy" id="519541"/>
    <lineage>
        <taxon>Eukaryota</taxon>
        <taxon>Metazoa</taxon>
        <taxon>Porifera</taxon>
        <taxon>Demospongiae</taxon>
        <taxon>Heteroscleromorpha</taxon>
        <taxon>Tetractinellida</taxon>
        <taxon>Astrophorina</taxon>
        <taxon>Geodiidae</taxon>
        <taxon>Geodia</taxon>
    </lineage>
</organism>
<dbReference type="GO" id="GO:0016226">
    <property type="term" value="P:iron-sulfur cluster assembly"/>
    <property type="evidence" value="ECO:0007669"/>
    <property type="project" value="InterPro"/>
</dbReference>
<proteinExistence type="predicted"/>
<dbReference type="EMBL" id="CASHTH010004210">
    <property type="protein sequence ID" value="CAI8054810.1"/>
    <property type="molecule type" value="Genomic_DNA"/>
</dbReference>
<reference evidence="3" key="1">
    <citation type="submission" date="2023-03" db="EMBL/GenBank/DDBJ databases">
        <authorList>
            <person name="Steffen K."/>
            <person name="Cardenas P."/>
        </authorList>
    </citation>
    <scope>NUCLEOTIDE SEQUENCE</scope>
</reference>
<evidence type="ECO:0000313" key="4">
    <source>
        <dbReference type="Proteomes" id="UP001174909"/>
    </source>
</evidence>
<evidence type="ECO:0000259" key="1">
    <source>
        <dbReference type="Pfam" id="PF01458"/>
    </source>
</evidence>
<accession>A0AA35TUT1</accession>
<dbReference type="InterPro" id="IPR045595">
    <property type="entry name" value="SufBD_N"/>
</dbReference>
<feature type="domain" description="SUF system FeS cluster assembly SufBD N-terminal" evidence="2">
    <location>
        <begin position="33"/>
        <end position="186"/>
    </location>
</feature>
<feature type="domain" description="SUF system FeS cluster assembly SufBD core" evidence="1">
    <location>
        <begin position="192"/>
        <end position="423"/>
    </location>
</feature>
<dbReference type="AlphaFoldDB" id="A0AA35TUT1"/>
<dbReference type="Proteomes" id="UP001174909">
    <property type="component" value="Unassembled WGS sequence"/>
</dbReference>
<dbReference type="PANTHER" id="PTHR43575:SF1">
    <property type="entry name" value="PROTEIN ABCI7, CHLOROPLASTIC"/>
    <property type="match status" value="1"/>
</dbReference>
<evidence type="ECO:0000313" key="3">
    <source>
        <dbReference type="EMBL" id="CAI8054810.1"/>
    </source>
</evidence>
<sequence>MRKASAVGNLQAFMTQTLTRYEQYTSDFDSLEGAEQPEWLRDIRAAAWERFLAVGLPTARRGNEPYKYTNVAPIAGAELALASDGDGELSVDELRQIAPVHDGGARLVFIDGRYSDGLSDVRSVANGISVSSLADAIESGNGAVSGHLGQYADVEEDGFIALNTAFISDGAFIEVEENASVESPLHLVFVSTDGAQTVSHPRVLVVAGRGSSATIVESYVGVPGNRCLTNSVAEIVLEDDATLDHYRLLMESEDAFHVGVARVHQGANSKYNSKVFERQVGLGRFDLYTSIDGENASCDLKGLYFTSGRQHMDNYININHEKPFCRSRLLYKGILDGRSRAVFGGTVYVQPGAIKTDSHQEDKNLVLSPYAEVDSKPSLFIYADDVKCGHGATAGNIDLDTVFYMRSRGIDLETASRLLIYGFASEIIDTVGDDYLREYLEGLFLDSLPSYKFEF</sequence>
<dbReference type="Pfam" id="PF19295">
    <property type="entry name" value="SufBD_N"/>
    <property type="match status" value="1"/>
</dbReference>
<dbReference type="InterPro" id="IPR011542">
    <property type="entry name" value="SUF_FeS_clus_asmbl_SufD"/>
</dbReference>